<keyword evidence="1" id="KW-0812">Transmembrane</keyword>
<dbReference type="Proteomes" id="UP001223586">
    <property type="component" value="Unassembled WGS sequence"/>
</dbReference>
<keyword evidence="1" id="KW-1133">Transmembrane helix</keyword>
<comment type="caution">
    <text evidence="2">The sequence shown here is derived from an EMBL/GenBank/DDBJ whole genome shotgun (WGS) entry which is preliminary data.</text>
</comment>
<reference evidence="2 3" key="1">
    <citation type="submission" date="2023-07" db="EMBL/GenBank/DDBJ databases">
        <title>Genomic Encyclopedia of Type Strains, Phase IV (KMG-IV): sequencing the most valuable type-strain genomes for metagenomic binning, comparative biology and taxonomic classification.</title>
        <authorList>
            <person name="Goeker M."/>
        </authorList>
    </citation>
    <scope>NUCLEOTIDE SEQUENCE [LARGE SCALE GENOMIC DNA]</scope>
    <source>
        <strain evidence="2 3">DSM 23837</strain>
    </source>
</reference>
<dbReference type="PANTHER" id="PTHR43471">
    <property type="entry name" value="ABC TRANSPORTER PERMEASE"/>
    <property type="match status" value="1"/>
</dbReference>
<dbReference type="Pfam" id="PF12679">
    <property type="entry name" value="ABC2_membrane_2"/>
    <property type="match status" value="1"/>
</dbReference>
<proteinExistence type="predicted"/>
<feature type="transmembrane region" description="Helical" evidence="1">
    <location>
        <begin position="21"/>
        <end position="42"/>
    </location>
</feature>
<dbReference type="EMBL" id="JAUSTT010000017">
    <property type="protein sequence ID" value="MDQ0176967.1"/>
    <property type="molecule type" value="Genomic_DNA"/>
</dbReference>
<organism evidence="2 3">
    <name type="scientific">Bacillus chungangensis</name>
    <dbReference type="NCBI Taxonomy" id="587633"/>
    <lineage>
        <taxon>Bacteria</taxon>
        <taxon>Bacillati</taxon>
        <taxon>Bacillota</taxon>
        <taxon>Bacilli</taxon>
        <taxon>Bacillales</taxon>
        <taxon>Bacillaceae</taxon>
        <taxon>Bacillus</taxon>
    </lineage>
</organism>
<evidence type="ECO:0000313" key="3">
    <source>
        <dbReference type="Proteomes" id="UP001223586"/>
    </source>
</evidence>
<protein>
    <submittedName>
        <fullName evidence="2">ABC-type transport system involved in multi-copper enzyme maturation permease subunit</fullName>
    </submittedName>
</protein>
<feature type="transmembrane region" description="Helical" evidence="1">
    <location>
        <begin position="176"/>
        <end position="199"/>
    </location>
</feature>
<feature type="transmembrane region" description="Helical" evidence="1">
    <location>
        <begin position="142"/>
        <end position="164"/>
    </location>
</feature>
<gene>
    <name evidence="2" type="ORF">J2S08_002846</name>
</gene>
<keyword evidence="1" id="KW-0472">Membrane</keyword>
<keyword evidence="3" id="KW-1185">Reference proteome</keyword>
<feature type="transmembrane region" description="Helical" evidence="1">
    <location>
        <begin position="211"/>
        <end position="232"/>
    </location>
</feature>
<sequence length="284" mass="31548">MRMMNPVLQKEFKLRFRSKKPIISLLAYLSAIGILILGFIYLQTLSNPSGYFHPSESKTMFMLLSFLQAILVLFITPGLTAGVISSERERQTLNILLTTNQSSTSIIIGKLVSSLSYLLLLILASLPLYSFVFLFGGVSPVTIIQVFGFYIFTMFAFGSIGVFLSTVIRRTIISMVTTYATTLFLAGGTAFLLVILIGLSESQQILTLNVLAYFIASLNPIIVFASIFDYSFLEGLYEMTNISIPIWASYIFLYTLAAITALFFSVKKLRPSMKSLSSQKKPDA</sequence>
<feature type="transmembrane region" description="Helical" evidence="1">
    <location>
        <begin position="115"/>
        <end position="136"/>
    </location>
</feature>
<accession>A0ABT9WUS9</accession>
<evidence type="ECO:0000256" key="1">
    <source>
        <dbReference type="SAM" id="Phobius"/>
    </source>
</evidence>
<evidence type="ECO:0000313" key="2">
    <source>
        <dbReference type="EMBL" id="MDQ0176967.1"/>
    </source>
</evidence>
<feature type="transmembrane region" description="Helical" evidence="1">
    <location>
        <begin position="244"/>
        <end position="266"/>
    </location>
</feature>
<feature type="transmembrane region" description="Helical" evidence="1">
    <location>
        <begin position="62"/>
        <end position="84"/>
    </location>
</feature>
<name>A0ABT9WUS9_9BACI</name>